<dbReference type="PATRIC" id="fig|1139219.3.peg.175"/>
<dbReference type="AlphaFoldDB" id="S0KSS0"/>
<dbReference type="InterPro" id="IPR016040">
    <property type="entry name" value="NAD(P)-bd_dom"/>
</dbReference>
<organism evidence="2 3">
    <name type="scientific">Enterococcus dispar ATCC 51266</name>
    <dbReference type="NCBI Taxonomy" id="1139219"/>
    <lineage>
        <taxon>Bacteria</taxon>
        <taxon>Bacillati</taxon>
        <taxon>Bacillota</taxon>
        <taxon>Bacilli</taxon>
        <taxon>Lactobacillales</taxon>
        <taxon>Enterococcaceae</taxon>
        <taxon>Enterococcus</taxon>
    </lineage>
</organism>
<dbReference type="CDD" id="cd05243">
    <property type="entry name" value="SDR_a5"/>
    <property type="match status" value="1"/>
</dbReference>
<dbReference type="PANTHER" id="PTHR15020:SF50">
    <property type="entry name" value="UPF0659 PROTEIN YMR090W"/>
    <property type="match status" value="1"/>
</dbReference>
<dbReference type="STRING" id="44009.RV01_GL001920"/>
<evidence type="ECO:0000259" key="1">
    <source>
        <dbReference type="Pfam" id="PF13460"/>
    </source>
</evidence>
<reference evidence="2 3" key="1">
    <citation type="submission" date="2013-03" db="EMBL/GenBank/DDBJ databases">
        <title>The Genome Sequence of Enterococcus dispar ATCC_51266 (Illumina only assembly).</title>
        <authorList>
            <consortium name="The Broad Institute Genomics Platform"/>
            <consortium name="The Broad Institute Genome Sequencing Center for Infectious Disease"/>
            <person name="Earl A."/>
            <person name="Russ C."/>
            <person name="Gilmore M."/>
            <person name="Surin D."/>
            <person name="Walker B."/>
            <person name="Young S."/>
            <person name="Zeng Q."/>
            <person name="Gargeya S."/>
            <person name="Fitzgerald M."/>
            <person name="Haas B."/>
            <person name="Abouelleil A."/>
            <person name="Allen A.W."/>
            <person name="Alvarado L."/>
            <person name="Arachchi H.M."/>
            <person name="Berlin A.M."/>
            <person name="Chapman S.B."/>
            <person name="Gainer-Dewar J."/>
            <person name="Goldberg J."/>
            <person name="Griggs A."/>
            <person name="Gujja S."/>
            <person name="Hansen M."/>
            <person name="Howarth C."/>
            <person name="Imamovic A."/>
            <person name="Ireland A."/>
            <person name="Larimer J."/>
            <person name="McCowan C."/>
            <person name="Murphy C."/>
            <person name="Pearson M."/>
            <person name="Poon T.W."/>
            <person name="Priest M."/>
            <person name="Roberts A."/>
            <person name="Saif S."/>
            <person name="Shea T."/>
            <person name="Sisk P."/>
            <person name="Sykes S."/>
            <person name="Wortman J."/>
            <person name="Nusbaum C."/>
            <person name="Birren B."/>
        </authorList>
    </citation>
    <scope>NUCLEOTIDE SEQUENCE [LARGE SCALE GENOMIC DNA]</scope>
    <source>
        <strain evidence="2 3">ATCC 51266</strain>
    </source>
</reference>
<feature type="domain" description="NAD(P)-binding" evidence="1">
    <location>
        <begin position="7"/>
        <end position="200"/>
    </location>
</feature>
<dbReference type="eggNOG" id="COG0702">
    <property type="taxonomic scope" value="Bacteria"/>
</dbReference>
<gene>
    <name evidence="2" type="ORF">OMK_00178</name>
</gene>
<keyword evidence="3" id="KW-1185">Reference proteome</keyword>
<dbReference type="EMBL" id="AHYR01000001">
    <property type="protein sequence ID" value="EOT44035.1"/>
    <property type="molecule type" value="Genomic_DNA"/>
</dbReference>
<dbReference type="InterPro" id="IPR036291">
    <property type="entry name" value="NAD(P)-bd_dom_sf"/>
</dbReference>
<evidence type="ECO:0000313" key="2">
    <source>
        <dbReference type="EMBL" id="EOT44035.1"/>
    </source>
</evidence>
<proteinExistence type="predicted"/>
<dbReference type="RefSeq" id="WP_016171408.1">
    <property type="nucleotide sequence ID" value="NZ_ASWK01000001.1"/>
</dbReference>
<protein>
    <recommendedName>
        <fullName evidence="1">NAD(P)-binding domain-containing protein</fullName>
    </recommendedName>
</protein>
<dbReference type="Pfam" id="PF13460">
    <property type="entry name" value="NAD_binding_10"/>
    <property type="match status" value="1"/>
</dbReference>
<name>S0KSS0_9ENTE</name>
<dbReference type="OrthoDB" id="9785372at2"/>
<comment type="caution">
    <text evidence="2">The sequence shown here is derived from an EMBL/GenBank/DDBJ whole genome shotgun (WGS) entry which is preliminary data.</text>
</comment>
<sequence length="226" mass="24548">MKVLVVGANGKVARHFADQIKEHPSIAEIAVIRSEAQLSFFEKRKIETVLLDIINNSIEDFSAAMKEVDSVVFSAGAGGKGLDKTIMVDLDGAIKVMTAAEQANVKRFVMVSTFKTGRKEISREIKANSSLAPYTIAKNYADEWLKHRTNLDWTIIHPGSLTDDAGSGKITLADSLTEELEKTSIPREDVAAVILAVLENANTIGKEFEIITGDTPIEAAVQSFKG</sequence>
<accession>S0KSS0</accession>
<dbReference type="Gene3D" id="3.40.50.720">
    <property type="entry name" value="NAD(P)-binding Rossmann-like Domain"/>
    <property type="match status" value="1"/>
</dbReference>
<dbReference type="HOGENOM" id="CLU_025711_1_2_9"/>
<dbReference type="SUPFAM" id="SSF51735">
    <property type="entry name" value="NAD(P)-binding Rossmann-fold domains"/>
    <property type="match status" value="1"/>
</dbReference>
<evidence type="ECO:0000313" key="3">
    <source>
        <dbReference type="Proteomes" id="UP000014127"/>
    </source>
</evidence>
<dbReference type="PANTHER" id="PTHR15020">
    <property type="entry name" value="FLAVIN REDUCTASE-RELATED"/>
    <property type="match status" value="1"/>
</dbReference>
<dbReference type="Proteomes" id="UP000014127">
    <property type="component" value="Unassembled WGS sequence"/>
</dbReference>